<feature type="transmembrane region" description="Helical" evidence="1">
    <location>
        <begin position="6"/>
        <end position="24"/>
    </location>
</feature>
<protein>
    <recommendedName>
        <fullName evidence="4">Phytol kinase</fullName>
    </recommendedName>
</protein>
<keyword evidence="1" id="KW-1133">Transmembrane helix</keyword>
<feature type="transmembrane region" description="Helical" evidence="1">
    <location>
        <begin position="204"/>
        <end position="220"/>
    </location>
</feature>
<dbReference type="PANTHER" id="PTHR31303:SF1">
    <property type="entry name" value="CTP-DEPENDENT DIACYLGLYCEROL KINASE 1"/>
    <property type="match status" value="1"/>
</dbReference>
<name>A0ABT1SBZ5_9FIRM</name>
<feature type="transmembrane region" description="Helical" evidence="1">
    <location>
        <begin position="116"/>
        <end position="137"/>
    </location>
</feature>
<keyword evidence="1" id="KW-0812">Transmembrane</keyword>
<evidence type="ECO:0000313" key="2">
    <source>
        <dbReference type="EMBL" id="MCQ4924009.1"/>
    </source>
</evidence>
<evidence type="ECO:0000313" key="3">
    <source>
        <dbReference type="Proteomes" id="UP001524478"/>
    </source>
</evidence>
<feature type="transmembrane region" description="Helical" evidence="1">
    <location>
        <begin position="45"/>
        <end position="73"/>
    </location>
</feature>
<sequence>MNNITGILVSIIFVFLIIGVASLIKKLNILSNEGSRKFIHISVSNWWIIAMIFFDNNISAAIVPGLFVIINYISYKKQIFNAMERDGSKKDLGTVYYALSLLILSLITFKNKELSYIGALGILIMGYGDGFAAIVGVNFGNHKFKILGNDKSIEGSLTMFIFSFIVSIIILYIFNPVNILLFSFMLALLSTALELFSPLGLDNLTVPLGSAMFFYIILLLQI</sequence>
<dbReference type="InterPro" id="IPR037997">
    <property type="entry name" value="Dgk1-like"/>
</dbReference>
<reference evidence="2 3" key="1">
    <citation type="submission" date="2022-06" db="EMBL/GenBank/DDBJ databases">
        <title>Isolation of gut microbiota from human fecal samples.</title>
        <authorList>
            <person name="Pamer E.G."/>
            <person name="Barat B."/>
            <person name="Waligurski E."/>
            <person name="Medina S."/>
            <person name="Paddock L."/>
            <person name="Mostad J."/>
        </authorList>
    </citation>
    <scope>NUCLEOTIDE SEQUENCE [LARGE SCALE GENOMIC DNA]</scope>
    <source>
        <strain evidence="2 3">DFI.7.95</strain>
    </source>
</reference>
<dbReference type="Proteomes" id="UP001524478">
    <property type="component" value="Unassembled WGS sequence"/>
</dbReference>
<evidence type="ECO:0008006" key="4">
    <source>
        <dbReference type="Google" id="ProtNLM"/>
    </source>
</evidence>
<comment type="caution">
    <text evidence="2">The sequence shown here is derived from an EMBL/GenBank/DDBJ whole genome shotgun (WGS) entry which is preliminary data.</text>
</comment>
<keyword evidence="1" id="KW-0472">Membrane</keyword>
<feature type="transmembrane region" description="Helical" evidence="1">
    <location>
        <begin position="157"/>
        <end position="174"/>
    </location>
</feature>
<evidence type="ECO:0000256" key="1">
    <source>
        <dbReference type="SAM" id="Phobius"/>
    </source>
</evidence>
<dbReference type="PANTHER" id="PTHR31303">
    <property type="entry name" value="CTP-DEPENDENT DIACYLGLYCEROL KINASE 1"/>
    <property type="match status" value="1"/>
</dbReference>
<gene>
    <name evidence="2" type="ORF">NE686_12985</name>
</gene>
<dbReference type="EMBL" id="JANGAC010000009">
    <property type="protein sequence ID" value="MCQ4924009.1"/>
    <property type="molecule type" value="Genomic_DNA"/>
</dbReference>
<organism evidence="2 3">
    <name type="scientific">Tissierella carlieri</name>
    <dbReference type="NCBI Taxonomy" id="689904"/>
    <lineage>
        <taxon>Bacteria</taxon>
        <taxon>Bacillati</taxon>
        <taxon>Bacillota</taxon>
        <taxon>Tissierellia</taxon>
        <taxon>Tissierellales</taxon>
        <taxon>Tissierellaceae</taxon>
        <taxon>Tissierella</taxon>
    </lineage>
</organism>
<keyword evidence="3" id="KW-1185">Reference proteome</keyword>
<dbReference type="RefSeq" id="WP_256311834.1">
    <property type="nucleotide sequence ID" value="NZ_JANGAC010000009.1"/>
</dbReference>
<proteinExistence type="predicted"/>
<accession>A0ABT1SBZ5</accession>
<feature type="transmembrane region" description="Helical" evidence="1">
    <location>
        <begin position="93"/>
        <end position="109"/>
    </location>
</feature>